<keyword evidence="1" id="KW-0175">Coiled coil</keyword>
<organism evidence="3 4">
    <name type="scientific">Escallonia herrerae</name>
    <dbReference type="NCBI Taxonomy" id="1293975"/>
    <lineage>
        <taxon>Eukaryota</taxon>
        <taxon>Viridiplantae</taxon>
        <taxon>Streptophyta</taxon>
        <taxon>Embryophyta</taxon>
        <taxon>Tracheophyta</taxon>
        <taxon>Spermatophyta</taxon>
        <taxon>Magnoliopsida</taxon>
        <taxon>eudicotyledons</taxon>
        <taxon>Gunneridae</taxon>
        <taxon>Pentapetalae</taxon>
        <taxon>asterids</taxon>
        <taxon>campanulids</taxon>
        <taxon>Escalloniales</taxon>
        <taxon>Escalloniaceae</taxon>
        <taxon>Escallonia</taxon>
    </lineage>
</organism>
<reference evidence="3" key="1">
    <citation type="submission" date="2022-12" db="EMBL/GenBank/DDBJ databases">
        <title>Draft genome assemblies for two species of Escallonia (Escalloniales).</title>
        <authorList>
            <person name="Chanderbali A."/>
            <person name="Dervinis C."/>
            <person name="Anghel I."/>
            <person name="Soltis D."/>
            <person name="Soltis P."/>
            <person name="Zapata F."/>
        </authorList>
    </citation>
    <scope>NUCLEOTIDE SEQUENCE</scope>
    <source>
        <strain evidence="3">UCBG64.0493</strain>
        <tissue evidence="3">Leaf</tissue>
    </source>
</reference>
<protein>
    <submittedName>
        <fullName evidence="3">Uncharacterized protein</fullName>
    </submittedName>
</protein>
<evidence type="ECO:0000256" key="1">
    <source>
        <dbReference type="SAM" id="Coils"/>
    </source>
</evidence>
<dbReference type="Proteomes" id="UP001188597">
    <property type="component" value="Unassembled WGS sequence"/>
</dbReference>
<feature type="region of interest" description="Disordered" evidence="2">
    <location>
        <begin position="243"/>
        <end position="267"/>
    </location>
</feature>
<dbReference type="EMBL" id="JAVXUP010001649">
    <property type="protein sequence ID" value="KAK3009412.1"/>
    <property type="molecule type" value="Genomic_DNA"/>
</dbReference>
<dbReference type="AlphaFoldDB" id="A0AA88VJN3"/>
<feature type="coiled-coil region" evidence="1">
    <location>
        <begin position="359"/>
        <end position="407"/>
    </location>
</feature>
<sequence>MSTPAWTHAPSLSSSAVANRSSYSLTTSPRQHPLGLKKPSLCSRQILNLPLLVLIADHDTPSFLAFRFSFTYAGRVEKGDPGFNWVRSETEWDPMSSGYRATVDDFMRLYLENVARSVGWYYIHNRVRVIKGGPKSNKGWHSRYFFIQHPSGKWEFPQRWNEFCKDFEKKGFLAPNTLTKKLIDHIKRRGGLSIDEPLSEQELRHGGLIPPAPARPLPPTPIVESRRCLAKVKVEKATSSGCYKEPLKERKKEREGSSPAVKRPRAHVLPPPSLLVKDLPADQDPIFYPRWTIKRGDSGMLSSHVSAQYLAHGVLPSDKAILENQPHDAFAMAYVPAAYNAYCYSSQMHERFGIAMDMARVAETEKREALSKVGGLEKEIKSLKAEKTELFAKVSRLEKRCKKLKKAEADSGDRAIQAFLDGAAGDEWLRKHMEDGLSIFEKAKELTLVKYPDLAMNDITMPDFGSHSGEIVVPSEARDAVSREGRGTHPGNAPALRIALPSFCNFT</sequence>
<feature type="compositionally biased region" description="Basic and acidic residues" evidence="2">
    <location>
        <begin position="245"/>
        <end position="256"/>
    </location>
</feature>
<evidence type="ECO:0000256" key="2">
    <source>
        <dbReference type="SAM" id="MobiDB-lite"/>
    </source>
</evidence>
<accession>A0AA88VJN3</accession>
<evidence type="ECO:0000313" key="3">
    <source>
        <dbReference type="EMBL" id="KAK3009412.1"/>
    </source>
</evidence>
<evidence type="ECO:0000313" key="4">
    <source>
        <dbReference type="Proteomes" id="UP001188597"/>
    </source>
</evidence>
<name>A0AA88VJN3_9ASTE</name>
<comment type="caution">
    <text evidence="3">The sequence shown here is derived from an EMBL/GenBank/DDBJ whole genome shotgun (WGS) entry which is preliminary data.</text>
</comment>
<keyword evidence="4" id="KW-1185">Reference proteome</keyword>
<proteinExistence type="predicted"/>
<gene>
    <name evidence="3" type="ORF">RJ639_013160</name>
</gene>